<dbReference type="EMBL" id="JAHQIW010000923">
    <property type="protein sequence ID" value="KAJ1350676.1"/>
    <property type="molecule type" value="Genomic_DNA"/>
</dbReference>
<gene>
    <name evidence="2" type="ORF">KIN20_006533</name>
</gene>
<proteinExistence type="predicted"/>
<evidence type="ECO:0000313" key="3">
    <source>
        <dbReference type="Proteomes" id="UP001196413"/>
    </source>
</evidence>
<name>A0AAD5MK97_PARTN</name>
<protein>
    <submittedName>
        <fullName evidence="2">Uncharacterized protein</fullName>
    </submittedName>
</protein>
<dbReference type="AlphaFoldDB" id="A0AAD5MK97"/>
<feature type="region of interest" description="Disordered" evidence="1">
    <location>
        <begin position="1"/>
        <end position="31"/>
    </location>
</feature>
<evidence type="ECO:0000313" key="2">
    <source>
        <dbReference type="EMBL" id="KAJ1350676.1"/>
    </source>
</evidence>
<organism evidence="2 3">
    <name type="scientific">Parelaphostrongylus tenuis</name>
    <name type="common">Meningeal worm</name>
    <dbReference type="NCBI Taxonomy" id="148309"/>
    <lineage>
        <taxon>Eukaryota</taxon>
        <taxon>Metazoa</taxon>
        <taxon>Ecdysozoa</taxon>
        <taxon>Nematoda</taxon>
        <taxon>Chromadorea</taxon>
        <taxon>Rhabditida</taxon>
        <taxon>Rhabditina</taxon>
        <taxon>Rhabditomorpha</taxon>
        <taxon>Strongyloidea</taxon>
        <taxon>Metastrongylidae</taxon>
        <taxon>Parelaphostrongylus</taxon>
    </lineage>
</organism>
<accession>A0AAD5MK97</accession>
<evidence type="ECO:0000256" key="1">
    <source>
        <dbReference type="SAM" id="MobiDB-lite"/>
    </source>
</evidence>
<feature type="compositionally biased region" description="Basic and acidic residues" evidence="1">
    <location>
        <begin position="1"/>
        <end position="17"/>
    </location>
</feature>
<comment type="caution">
    <text evidence="2">The sequence shown here is derived from an EMBL/GenBank/DDBJ whole genome shotgun (WGS) entry which is preliminary data.</text>
</comment>
<keyword evidence="3" id="KW-1185">Reference proteome</keyword>
<sequence>MEHSSNRRGKSNDERKGTCAVRKNLSPGDIKRALTESDSVQVRGQLNVADEGETLLNSGGDEDSHERLFDQLPSLRIAREYLRREIAAEREMLERRNQRN</sequence>
<dbReference type="Proteomes" id="UP001196413">
    <property type="component" value="Unassembled WGS sequence"/>
</dbReference>
<reference evidence="2" key="1">
    <citation type="submission" date="2021-06" db="EMBL/GenBank/DDBJ databases">
        <title>Parelaphostrongylus tenuis whole genome reference sequence.</title>
        <authorList>
            <person name="Garwood T.J."/>
            <person name="Larsen P.A."/>
            <person name="Fountain-Jones N.M."/>
            <person name="Garbe J.R."/>
            <person name="Macchietto M.G."/>
            <person name="Kania S.A."/>
            <person name="Gerhold R.W."/>
            <person name="Richards J.E."/>
            <person name="Wolf T.M."/>
        </authorList>
    </citation>
    <scope>NUCLEOTIDE SEQUENCE</scope>
    <source>
        <strain evidence="2">MNPRO001-30</strain>
        <tissue evidence="2">Meninges</tissue>
    </source>
</reference>